<dbReference type="EMBL" id="QKZL01000046">
    <property type="protein sequence ID" value="PZX10386.1"/>
    <property type="molecule type" value="Genomic_DNA"/>
</dbReference>
<comment type="caution">
    <text evidence="1">The sequence shown here is derived from an EMBL/GenBank/DDBJ whole genome shotgun (WGS) entry which is preliminary data.</text>
</comment>
<dbReference type="GO" id="GO:0016491">
    <property type="term" value="F:oxidoreductase activity"/>
    <property type="evidence" value="ECO:0007669"/>
    <property type="project" value="InterPro"/>
</dbReference>
<evidence type="ECO:0000313" key="2">
    <source>
        <dbReference type="Proteomes" id="UP000248916"/>
    </source>
</evidence>
<reference evidence="1 2" key="1">
    <citation type="submission" date="2018-06" db="EMBL/GenBank/DDBJ databases">
        <title>Genomic Encyclopedia of Archaeal and Bacterial Type Strains, Phase II (KMG-II): from individual species to whole genera.</title>
        <authorList>
            <person name="Goeker M."/>
        </authorList>
    </citation>
    <scope>NUCLEOTIDE SEQUENCE [LARGE SCALE GENOMIC DNA]</scope>
    <source>
        <strain evidence="1 2">DSM 22009</strain>
    </source>
</reference>
<protein>
    <submittedName>
        <fullName evidence="1">Uncharacterized protein</fullName>
    </submittedName>
</protein>
<name>A0A2W7NBI4_9RHOB</name>
<gene>
    <name evidence="1" type="ORF">LX81_04223</name>
</gene>
<dbReference type="Gene3D" id="3.40.605.10">
    <property type="entry name" value="Aldehyde Dehydrogenase, Chain A, domain 1"/>
    <property type="match status" value="1"/>
</dbReference>
<dbReference type="InterPro" id="IPR016162">
    <property type="entry name" value="Ald_DH_N"/>
</dbReference>
<evidence type="ECO:0000313" key="1">
    <source>
        <dbReference type="EMBL" id="PZX10386.1"/>
    </source>
</evidence>
<proteinExistence type="predicted"/>
<dbReference type="RefSeq" id="WP_111539181.1">
    <property type="nucleotide sequence ID" value="NZ_QKZL01000046.1"/>
</dbReference>
<keyword evidence="2" id="KW-1185">Reference proteome</keyword>
<sequence>MLDHSPQDRASLVSRLELRGKTSDSINSATSAVLTAAAECDAEDIDCAVAAGRRAFEAGS</sequence>
<dbReference type="Proteomes" id="UP000248916">
    <property type="component" value="Unassembled WGS sequence"/>
</dbReference>
<organism evidence="1 2">
    <name type="scientific">Palleronia aestuarii</name>
    <dbReference type="NCBI Taxonomy" id="568105"/>
    <lineage>
        <taxon>Bacteria</taxon>
        <taxon>Pseudomonadati</taxon>
        <taxon>Pseudomonadota</taxon>
        <taxon>Alphaproteobacteria</taxon>
        <taxon>Rhodobacterales</taxon>
        <taxon>Roseobacteraceae</taxon>
        <taxon>Palleronia</taxon>
    </lineage>
</organism>
<accession>A0A2W7NBI4</accession>
<dbReference type="AlphaFoldDB" id="A0A2W7NBI4"/>